<evidence type="ECO:0000313" key="2">
    <source>
        <dbReference type="Proteomes" id="UP000509684"/>
    </source>
</evidence>
<reference evidence="1 2" key="1">
    <citation type="journal article" date="2019" name="Microbiome">
        <title>Annotated bacterial chromosomes from frame-shift-corrected long-read metagenomic data.</title>
        <authorList>
            <person name="Arumugam K."/>
            <person name="Bagci C."/>
            <person name="Bessarab I."/>
            <person name="Beier S."/>
            <person name="Buchfink B."/>
            <person name="Gorska A."/>
            <person name="Qiu G."/>
            <person name="Huson D.H."/>
            <person name="Williams R.B.H."/>
        </authorList>
    </citation>
    <scope>NUCLEOTIDE SEQUENCE [LARGE SCALE GENOMIC DNA]</scope>
    <source>
        <strain evidence="1">SSA1</strain>
    </source>
</reference>
<organism evidence="1 2">
    <name type="scientific">Candidatus Accumulibacter cognatus</name>
    <dbReference type="NCBI Taxonomy" id="2954383"/>
    <lineage>
        <taxon>Bacteria</taxon>
        <taxon>Pseudomonadati</taxon>
        <taxon>Pseudomonadota</taxon>
        <taxon>Betaproteobacteria</taxon>
        <taxon>Candidatus Accumulibacter</taxon>
    </lineage>
</organism>
<sequence>MNNTRGIVVLAAVLSLLAGCDQKAAKIHLETEYQAVYLDNGQVLYGRLEGAGSAYPLLRDVYYIQRQTDPETKEVKNVLLRRGSE</sequence>
<proteinExistence type="predicted"/>
<dbReference type="EMBL" id="CP058708">
    <property type="protein sequence ID" value="QLH50738.1"/>
    <property type="molecule type" value="Genomic_DNA"/>
</dbReference>
<gene>
    <name evidence="1" type="ORF">HWD57_13775</name>
</gene>
<dbReference type="KEGG" id="acog:HWD57_13775"/>
<dbReference type="PROSITE" id="PS51257">
    <property type="entry name" value="PROKAR_LIPOPROTEIN"/>
    <property type="match status" value="1"/>
</dbReference>
<dbReference type="AlphaFoldDB" id="A0A7D5SF87"/>
<protein>
    <submittedName>
        <fullName evidence="1">Uncharacterized protein</fullName>
    </submittedName>
</protein>
<name>A0A7D5SF87_9PROT</name>
<accession>A0A7D5SF87</accession>
<dbReference type="Proteomes" id="UP000509684">
    <property type="component" value="Chromosome"/>
</dbReference>
<evidence type="ECO:0000313" key="1">
    <source>
        <dbReference type="EMBL" id="QLH50738.1"/>
    </source>
</evidence>